<evidence type="ECO:0000256" key="1">
    <source>
        <dbReference type="SAM" id="Phobius"/>
    </source>
</evidence>
<keyword evidence="1" id="KW-0472">Membrane</keyword>
<accession>A0ABP3VFP6</accession>
<keyword evidence="3" id="KW-1185">Reference proteome</keyword>
<proteinExistence type="predicted"/>
<sequence length="256" mass="28373">MKIKKNPKYDLSKYSLIFLQIGLIISLSFSLYMIERKTPVKEEKEVEYVYFNLIETESAPITEIANLHPPPPPPAPAPMPTAFEIVDDNLDIQEVNIGSTETNQNESIDVDAYSNTGEGDGEVVAVGDVGDVKEEIADIPFSVIETAPVYPGCESLKSNEERKECMSRKVNEFVHKKIDMDVASDLKLSGTHRIFIAFKIDDTGSIVDIAARAPHPKLESEGIRVVKMLPDMKPGEQRGRPVGVLFSLSIIVKIID</sequence>
<evidence type="ECO:0008006" key="4">
    <source>
        <dbReference type="Google" id="ProtNLM"/>
    </source>
</evidence>
<organism evidence="2 3">
    <name type="scientific">Psychroflexus lacisalsi</name>
    <dbReference type="NCBI Taxonomy" id="503928"/>
    <lineage>
        <taxon>Bacteria</taxon>
        <taxon>Pseudomonadati</taxon>
        <taxon>Bacteroidota</taxon>
        <taxon>Flavobacteriia</taxon>
        <taxon>Flavobacteriales</taxon>
        <taxon>Flavobacteriaceae</taxon>
        <taxon>Psychroflexus</taxon>
    </lineage>
</organism>
<dbReference type="EMBL" id="BAAAGG010000005">
    <property type="protein sequence ID" value="GAA0753733.1"/>
    <property type="molecule type" value="Genomic_DNA"/>
</dbReference>
<dbReference type="Proteomes" id="UP001500185">
    <property type="component" value="Unassembled WGS sequence"/>
</dbReference>
<dbReference type="RefSeq" id="WP_224453188.1">
    <property type="nucleotide sequence ID" value="NZ_BAAAGG010000005.1"/>
</dbReference>
<keyword evidence="1" id="KW-0812">Transmembrane</keyword>
<protein>
    <recommendedName>
        <fullName evidence="4">Energy transducer TonB</fullName>
    </recommendedName>
</protein>
<reference evidence="3" key="1">
    <citation type="journal article" date="2019" name="Int. J. Syst. Evol. Microbiol.">
        <title>The Global Catalogue of Microorganisms (GCM) 10K type strain sequencing project: providing services to taxonomists for standard genome sequencing and annotation.</title>
        <authorList>
            <consortium name="The Broad Institute Genomics Platform"/>
            <consortium name="The Broad Institute Genome Sequencing Center for Infectious Disease"/>
            <person name="Wu L."/>
            <person name="Ma J."/>
        </authorList>
    </citation>
    <scope>NUCLEOTIDE SEQUENCE [LARGE SCALE GENOMIC DNA]</scope>
    <source>
        <strain evidence="3">JCM 16231</strain>
    </source>
</reference>
<dbReference type="Gene3D" id="3.30.1150.10">
    <property type="match status" value="1"/>
</dbReference>
<keyword evidence="1" id="KW-1133">Transmembrane helix</keyword>
<name>A0ABP3VFP6_9FLAO</name>
<comment type="caution">
    <text evidence="2">The sequence shown here is derived from an EMBL/GenBank/DDBJ whole genome shotgun (WGS) entry which is preliminary data.</text>
</comment>
<feature type="transmembrane region" description="Helical" evidence="1">
    <location>
        <begin position="14"/>
        <end position="34"/>
    </location>
</feature>
<gene>
    <name evidence="2" type="ORF">GCM10009433_06310</name>
</gene>
<evidence type="ECO:0000313" key="3">
    <source>
        <dbReference type="Proteomes" id="UP001500185"/>
    </source>
</evidence>
<evidence type="ECO:0000313" key="2">
    <source>
        <dbReference type="EMBL" id="GAA0753733.1"/>
    </source>
</evidence>